<keyword evidence="3" id="KW-1133">Transmembrane helix</keyword>
<proteinExistence type="inferred from homology"/>
<organism evidence="4">
    <name type="scientific">Acidicaldus sp</name>
    <dbReference type="NCBI Taxonomy" id="1872105"/>
    <lineage>
        <taxon>Bacteria</taxon>
        <taxon>Pseudomonadati</taxon>
        <taxon>Pseudomonadota</taxon>
        <taxon>Alphaproteobacteria</taxon>
        <taxon>Acetobacterales</taxon>
        <taxon>Acetobacteraceae</taxon>
        <taxon>Acidicaldus</taxon>
    </lineage>
</organism>
<keyword evidence="3" id="KW-0812">Transmembrane</keyword>
<feature type="transmembrane region" description="Helical" evidence="3">
    <location>
        <begin position="48"/>
        <end position="70"/>
    </location>
</feature>
<dbReference type="InterPro" id="IPR032820">
    <property type="entry name" value="ATPase_put"/>
</dbReference>
<protein>
    <recommendedName>
        <fullName evidence="1">ATP synthase protein I</fullName>
    </recommendedName>
</protein>
<sequence>MSQNGDEEQERGAASFEARLAAARDRRGLDQPPAPPPETAPDGLSSNALALGLRVGVELLSALVVALAIGYGLDRWLHTRPLFLAVFVLLGGAAGVLNVWRVVGPRPGK</sequence>
<gene>
    <name evidence="4" type="ORF">ENY07_09130</name>
</gene>
<keyword evidence="1 3" id="KW-0472">Membrane</keyword>
<evidence type="ECO:0000313" key="4">
    <source>
        <dbReference type="EMBL" id="HGC43362.1"/>
    </source>
</evidence>
<dbReference type="GO" id="GO:0045259">
    <property type="term" value="C:proton-transporting ATP synthase complex"/>
    <property type="evidence" value="ECO:0007669"/>
    <property type="project" value="UniProtKB-UniRule"/>
</dbReference>
<dbReference type="AlphaFoldDB" id="A0A8J4M6J8"/>
<reference evidence="4" key="1">
    <citation type="journal article" date="2020" name="mSystems">
        <title>Genome- and Community-Level Interaction Insights into Carbon Utilization and Element Cycling Functions of Hydrothermarchaeota in Hydrothermal Sediment.</title>
        <authorList>
            <person name="Zhou Z."/>
            <person name="Liu Y."/>
            <person name="Xu W."/>
            <person name="Pan J."/>
            <person name="Luo Z.H."/>
            <person name="Li M."/>
        </authorList>
    </citation>
    <scope>NUCLEOTIDE SEQUENCE</scope>
    <source>
        <strain evidence="4">SpSt-997</strain>
    </source>
</reference>
<dbReference type="Pfam" id="PF09527">
    <property type="entry name" value="ATPase_gene1"/>
    <property type="match status" value="1"/>
</dbReference>
<feature type="region of interest" description="Disordered" evidence="2">
    <location>
        <begin position="24"/>
        <end position="45"/>
    </location>
</feature>
<dbReference type="GO" id="GO:1902600">
    <property type="term" value="P:proton transmembrane transport"/>
    <property type="evidence" value="ECO:0007669"/>
    <property type="project" value="UniProtKB-KW"/>
</dbReference>
<comment type="function">
    <text evidence="1">A possible function for this protein is to guide the assembly of the membrane sector of the ATPase enzyme complex.</text>
</comment>
<comment type="similarity">
    <text evidence="1">Belongs to the bacterial AtpI family.</text>
</comment>
<feature type="transmembrane region" description="Helical" evidence="3">
    <location>
        <begin position="82"/>
        <end position="103"/>
    </location>
</feature>
<evidence type="ECO:0000256" key="2">
    <source>
        <dbReference type="SAM" id="MobiDB-lite"/>
    </source>
</evidence>
<accession>A0A8J4M6J8</accession>
<dbReference type="InterPro" id="IPR016989">
    <property type="entry name" value="Atp1_alphaprobac"/>
</dbReference>
<keyword evidence="1" id="KW-0813">Transport</keyword>
<keyword evidence="1" id="KW-0406">Ion transport</keyword>
<name>A0A8J4M6J8_9PROT</name>
<comment type="caution">
    <text evidence="4">The sequence shown here is derived from an EMBL/GenBank/DDBJ whole genome shotgun (WGS) entry which is preliminary data.</text>
</comment>
<dbReference type="PIRSF" id="PIRSF032126">
    <property type="entry name" value="F0F1_ATP_synthase_subunit_I"/>
    <property type="match status" value="1"/>
</dbReference>
<evidence type="ECO:0000256" key="1">
    <source>
        <dbReference type="PIRNR" id="PIRNR032126"/>
    </source>
</evidence>
<evidence type="ECO:0000256" key="3">
    <source>
        <dbReference type="SAM" id="Phobius"/>
    </source>
</evidence>
<dbReference type="EMBL" id="DTQM01000179">
    <property type="protein sequence ID" value="HGC43362.1"/>
    <property type="molecule type" value="Genomic_DNA"/>
</dbReference>
<keyword evidence="1" id="KW-0375">Hydrogen ion transport</keyword>